<evidence type="ECO:0000313" key="2">
    <source>
        <dbReference type="EMBL" id="GGH57797.1"/>
    </source>
</evidence>
<proteinExistence type="predicted"/>
<dbReference type="Proteomes" id="UP000600171">
    <property type="component" value="Unassembled WGS sequence"/>
</dbReference>
<dbReference type="EMBL" id="BMDC01000001">
    <property type="protein sequence ID" value="GGH57797.1"/>
    <property type="molecule type" value="Genomic_DNA"/>
</dbReference>
<keyword evidence="3" id="KW-1185">Reference proteome</keyword>
<protein>
    <submittedName>
        <fullName evidence="2">Uncharacterized protein</fullName>
    </submittedName>
</protein>
<evidence type="ECO:0000313" key="3">
    <source>
        <dbReference type="Proteomes" id="UP000600171"/>
    </source>
</evidence>
<dbReference type="AlphaFoldDB" id="A0A917IPD3"/>
<sequence>MGILDRAIRQAADFRDRVKAGMSERETELKEQYGLRTQPKTKIKQVDEKTRPAASRLPEDTQNTQAKIRERIARDRALGEDFFA</sequence>
<gene>
    <name evidence="2" type="ORF">GCM10007359_03330</name>
</gene>
<comment type="caution">
    <text evidence="2">The sequence shown here is derived from an EMBL/GenBank/DDBJ whole genome shotgun (WGS) entry which is preliminary data.</text>
</comment>
<evidence type="ECO:0000256" key="1">
    <source>
        <dbReference type="SAM" id="MobiDB-lite"/>
    </source>
</evidence>
<organism evidence="2 3">
    <name type="scientific">Rothia aerolata</name>
    <dbReference type="NCBI Taxonomy" id="1812262"/>
    <lineage>
        <taxon>Bacteria</taxon>
        <taxon>Bacillati</taxon>
        <taxon>Actinomycetota</taxon>
        <taxon>Actinomycetes</taxon>
        <taxon>Micrococcales</taxon>
        <taxon>Micrococcaceae</taxon>
        <taxon>Rothia</taxon>
    </lineage>
</organism>
<accession>A0A917IPD3</accession>
<name>A0A917IPD3_9MICC</name>
<reference evidence="2 3" key="1">
    <citation type="journal article" date="2014" name="Int. J. Syst. Evol. Microbiol.">
        <title>Complete genome sequence of Corynebacterium casei LMG S-19264T (=DSM 44701T), isolated from a smear-ripened cheese.</title>
        <authorList>
            <consortium name="US DOE Joint Genome Institute (JGI-PGF)"/>
            <person name="Walter F."/>
            <person name="Albersmeier A."/>
            <person name="Kalinowski J."/>
            <person name="Ruckert C."/>
        </authorList>
    </citation>
    <scope>NUCLEOTIDE SEQUENCE [LARGE SCALE GENOMIC DNA]</scope>
    <source>
        <strain evidence="2 3">CCM 8669</strain>
    </source>
</reference>
<feature type="region of interest" description="Disordered" evidence="1">
    <location>
        <begin position="40"/>
        <end position="64"/>
    </location>
</feature>